<feature type="transmembrane region" description="Helical" evidence="1">
    <location>
        <begin position="319"/>
        <end position="338"/>
    </location>
</feature>
<evidence type="ECO:0000313" key="2">
    <source>
        <dbReference type="EMBL" id="MET3634780.1"/>
    </source>
</evidence>
<keyword evidence="1" id="KW-1133">Transmembrane helix</keyword>
<dbReference type="Proteomes" id="UP001549037">
    <property type="component" value="Unassembled WGS sequence"/>
</dbReference>
<protein>
    <submittedName>
        <fullName evidence="2">ABC-2 type transport system permease protein</fullName>
    </submittedName>
</protein>
<feature type="transmembrane region" description="Helical" evidence="1">
    <location>
        <begin position="131"/>
        <end position="148"/>
    </location>
</feature>
<keyword evidence="1" id="KW-0812">Transmembrane</keyword>
<gene>
    <name evidence="2" type="ORF">ABID28_001439</name>
</gene>
<evidence type="ECO:0000256" key="1">
    <source>
        <dbReference type="SAM" id="Phobius"/>
    </source>
</evidence>
<proteinExistence type="predicted"/>
<dbReference type="Pfam" id="PF05975">
    <property type="entry name" value="EcsB"/>
    <property type="match status" value="2"/>
</dbReference>
<feature type="transmembrane region" description="Helical" evidence="1">
    <location>
        <begin position="56"/>
        <end position="79"/>
    </location>
</feature>
<keyword evidence="3" id="KW-1185">Reference proteome</keyword>
<feature type="transmembrane region" description="Helical" evidence="1">
    <location>
        <begin position="106"/>
        <end position="125"/>
    </location>
</feature>
<dbReference type="RefSeq" id="WP_354369415.1">
    <property type="nucleotide sequence ID" value="NZ_JBEPLN010000025.1"/>
</dbReference>
<evidence type="ECO:0000313" key="3">
    <source>
        <dbReference type="Proteomes" id="UP001549037"/>
    </source>
</evidence>
<dbReference type="InterPro" id="IPR010288">
    <property type="entry name" value="EcsB_ABC"/>
</dbReference>
<feature type="transmembrane region" description="Helical" evidence="1">
    <location>
        <begin position="20"/>
        <end position="44"/>
    </location>
</feature>
<organism evidence="2 3">
    <name type="scientific">Streptococcus porcorum</name>
    <dbReference type="NCBI Taxonomy" id="701526"/>
    <lineage>
        <taxon>Bacteria</taxon>
        <taxon>Bacillati</taxon>
        <taxon>Bacillota</taxon>
        <taxon>Bacilli</taxon>
        <taxon>Lactobacillales</taxon>
        <taxon>Streptococcaceae</taxon>
        <taxon>Streptococcus</taxon>
    </lineage>
</organism>
<dbReference type="EMBL" id="JBEPLN010000025">
    <property type="protein sequence ID" value="MET3634780.1"/>
    <property type="molecule type" value="Genomic_DNA"/>
</dbReference>
<sequence>MVENAFRKRRHVFRQQSLKYLRYVLNDHFVLVLMLLLGFVLVQYSQLLQNFPKNPYPIALVLFSISLLLPFLGGPATYVQEADKLYFLTKEEEVIREVRKAYRSSFWTYSSLQTAILVLVLPLFLKLGLSLIHFILFVMSLIILRYIISHYRKKASVEGNFLNWDRVIAIENKRQRRILSFFALFTTVKGVTTSVKRRAYLDRLLSLMPQAHRLTWENLLIRALFRTGDYFGLTLRLFFISLLVLLFLPQKLLAVGLTLTLNYLLLFQLLGLYHVYDYTYAPRLFPVEISDKKKGLMKVLRGLAYVLVLFEVVATGFSWVSLGLILGQVVLVEIYLAYKIRKIVD</sequence>
<feature type="transmembrane region" description="Helical" evidence="1">
    <location>
        <begin position="254"/>
        <end position="276"/>
    </location>
</feature>
<feature type="transmembrane region" description="Helical" evidence="1">
    <location>
        <begin position="230"/>
        <end position="248"/>
    </location>
</feature>
<comment type="caution">
    <text evidence="2">The sequence shown here is derived from an EMBL/GenBank/DDBJ whole genome shotgun (WGS) entry which is preliminary data.</text>
</comment>
<name>A0ABV2JGU3_9STRE</name>
<reference evidence="2 3" key="1">
    <citation type="submission" date="2024-06" db="EMBL/GenBank/DDBJ databases">
        <title>Genomic Encyclopedia of Type Strains, Phase IV (KMG-IV): sequencing the most valuable type-strain genomes for metagenomic binning, comparative biology and taxonomic classification.</title>
        <authorList>
            <person name="Goeker M."/>
        </authorList>
    </citation>
    <scope>NUCLEOTIDE SEQUENCE [LARGE SCALE GENOMIC DNA]</scope>
    <source>
        <strain evidence="2 3">DSM 28302</strain>
    </source>
</reference>
<accession>A0ABV2JGU3</accession>
<keyword evidence="1" id="KW-0472">Membrane</keyword>
<dbReference type="PIRSF" id="PIRSF037259">
    <property type="entry name" value="EcsB_ABC"/>
    <property type="match status" value="1"/>
</dbReference>